<evidence type="ECO:0000313" key="3">
    <source>
        <dbReference type="Proteomes" id="UP000316167"/>
    </source>
</evidence>
<sequence length="153" mass="16456">MKKFLIIPFALFFMQTSNAQSAKAVFVEGGGPGLASFNFDTRFSGKEGGIGGRIGIGGFNVNGEGAVFVPLTLNYIVSKDKANYFEIGAGATLVPSSSAVESGPFKNTSGHLNFGYRFQPEKGGLFFRATINPIFGQNFFWPYYGGLSLGYKF</sequence>
<protein>
    <recommendedName>
        <fullName evidence="4">Outer membrane protein with beta-barrel domain</fullName>
    </recommendedName>
</protein>
<proteinExistence type="predicted"/>
<name>A0A562SDE8_9BACT</name>
<accession>A0A562SDE8</accession>
<organism evidence="2 3">
    <name type="scientific">Lacibacter cauensis</name>
    <dbReference type="NCBI Taxonomy" id="510947"/>
    <lineage>
        <taxon>Bacteria</taxon>
        <taxon>Pseudomonadati</taxon>
        <taxon>Bacteroidota</taxon>
        <taxon>Chitinophagia</taxon>
        <taxon>Chitinophagales</taxon>
        <taxon>Chitinophagaceae</taxon>
        <taxon>Lacibacter</taxon>
    </lineage>
</organism>
<keyword evidence="3" id="KW-1185">Reference proteome</keyword>
<dbReference type="RefSeq" id="WP_144888081.1">
    <property type="nucleotide sequence ID" value="NZ_VLLE01000006.1"/>
</dbReference>
<dbReference type="OrthoDB" id="966005at2"/>
<dbReference type="Proteomes" id="UP000316167">
    <property type="component" value="Unassembled WGS sequence"/>
</dbReference>
<keyword evidence="1" id="KW-0732">Signal</keyword>
<evidence type="ECO:0000313" key="2">
    <source>
        <dbReference type="EMBL" id="TWI79309.1"/>
    </source>
</evidence>
<dbReference type="EMBL" id="VLLE01000006">
    <property type="protein sequence ID" value="TWI79309.1"/>
    <property type="molecule type" value="Genomic_DNA"/>
</dbReference>
<evidence type="ECO:0008006" key="4">
    <source>
        <dbReference type="Google" id="ProtNLM"/>
    </source>
</evidence>
<evidence type="ECO:0000256" key="1">
    <source>
        <dbReference type="SAM" id="SignalP"/>
    </source>
</evidence>
<feature type="chain" id="PRO_5022070973" description="Outer membrane protein with beta-barrel domain" evidence="1">
    <location>
        <begin position="20"/>
        <end position="153"/>
    </location>
</feature>
<gene>
    <name evidence="2" type="ORF">IQ13_3712</name>
</gene>
<feature type="signal peptide" evidence="1">
    <location>
        <begin position="1"/>
        <end position="19"/>
    </location>
</feature>
<reference evidence="2 3" key="1">
    <citation type="journal article" date="2015" name="Stand. Genomic Sci.">
        <title>Genomic Encyclopedia of Bacterial and Archaeal Type Strains, Phase III: the genomes of soil and plant-associated and newly described type strains.</title>
        <authorList>
            <person name="Whitman W.B."/>
            <person name="Woyke T."/>
            <person name="Klenk H.P."/>
            <person name="Zhou Y."/>
            <person name="Lilburn T.G."/>
            <person name="Beck B.J."/>
            <person name="De Vos P."/>
            <person name="Vandamme P."/>
            <person name="Eisen J.A."/>
            <person name="Garrity G."/>
            <person name="Hugenholtz P."/>
            <person name="Kyrpides N.C."/>
        </authorList>
    </citation>
    <scope>NUCLEOTIDE SEQUENCE [LARGE SCALE GENOMIC DNA]</scope>
    <source>
        <strain evidence="2 3">CGMCC 1.7271</strain>
    </source>
</reference>
<comment type="caution">
    <text evidence="2">The sequence shown here is derived from an EMBL/GenBank/DDBJ whole genome shotgun (WGS) entry which is preliminary data.</text>
</comment>
<dbReference type="AlphaFoldDB" id="A0A562SDE8"/>